<accession>A0ABM8TRD1</accession>
<dbReference type="InterPro" id="IPR036291">
    <property type="entry name" value="NAD(P)-bd_dom_sf"/>
</dbReference>
<proteinExistence type="inferred from homology"/>
<reference evidence="9 10" key="1">
    <citation type="submission" date="2021-03" db="EMBL/GenBank/DDBJ databases">
        <authorList>
            <person name="Peeters C."/>
        </authorList>
    </citation>
    <scope>NUCLEOTIDE SEQUENCE [LARGE SCALE GENOMIC DNA]</scope>
    <source>
        <strain evidence="9 10">LMG 26411</strain>
    </source>
</reference>
<organism evidence="9 10">
    <name type="scientific">Cupriavidus numazuensis</name>
    <dbReference type="NCBI Taxonomy" id="221992"/>
    <lineage>
        <taxon>Bacteria</taxon>
        <taxon>Pseudomonadati</taxon>
        <taxon>Pseudomonadota</taxon>
        <taxon>Betaproteobacteria</taxon>
        <taxon>Burkholderiales</taxon>
        <taxon>Burkholderiaceae</taxon>
        <taxon>Cupriavidus</taxon>
    </lineage>
</organism>
<dbReference type="CDD" id="cd05246">
    <property type="entry name" value="dTDP_GD_SDR_e"/>
    <property type="match status" value="1"/>
</dbReference>
<name>A0ABM8TRD1_9BURK</name>
<dbReference type="Proteomes" id="UP000672657">
    <property type="component" value="Unassembled WGS sequence"/>
</dbReference>
<dbReference type="Gene3D" id="3.40.50.720">
    <property type="entry name" value="NAD(P)-binding Rossmann-like Domain"/>
    <property type="match status" value="1"/>
</dbReference>
<gene>
    <name evidence="9" type="primary">rfbB_2</name>
    <name evidence="9" type="ORF">LMG26411_06182</name>
</gene>
<evidence type="ECO:0000256" key="6">
    <source>
        <dbReference type="ARBA" id="ARBA00023239"/>
    </source>
</evidence>
<dbReference type="Pfam" id="PF16363">
    <property type="entry name" value="GDP_Man_Dehyd"/>
    <property type="match status" value="1"/>
</dbReference>
<keyword evidence="6 7" id="KW-0456">Lyase</keyword>
<comment type="caution">
    <text evidence="9">The sequence shown here is derived from an EMBL/GenBank/DDBJ whole genome shotgun (WGS) entry which is preliminary data.</text>
</comment>
<dbReference type="PANTHER" id="PTHR43000">
    <property type="entry name" value="DTDP-D-GLUCOSE 4,6-DEHYDRATASE-RELATED"/>
    <property type="match status" value="1"/>
</dbReference>
<evidence type="ECO:0000256" key="3">
    <source>
        <dbReference type="ARBA" id="ARBA00008178"/>
    </source>
</evidence>
<keyword evidence="5" id="KW-0520">NAD</keyword>
<dbReference type="InterPro" id="IPR005888">
    <property type="entry name" value="dTDP_Gluc_deHydtase"/>
</dbReference>
<dbReference type="EMBL" id="CAJPVI010000049">
    <property type="protein sequence ID" value="CAG2158764.1"/>
    <property type="molecule type" value="Genomic_DNA"/>
</dbReference>
<dbReference type="Gene3D" id="3.90.25.10">
    <property type="entry name" value="UDP-galactose 4-epimerase, domain 1"/>
    <property type="match status" value="1"/>
</dbReference>
<feature type="domain" description="NAD(P)-binding" evidence="8">
    <location>
        <begin position="27"/>
        <end position="346"/>
    </location>
</feature>
<evidence type="ECO:0000256" key="1">
    <source>
        <dbReference type="ARBA" id="ARBA00001539"/>
    </source>
</evidence>
<comment type="similarity">
    <text evidence="3 7">Belongs to the NAD(P)-dependent epimerase/dehydratase family. dTDP-glucose dehydratase subfamily.</text>
</comment>
<evidence type="ECO:0000259" key="8">
    <source>
        <dbReference type="Pfam" id="PF16363"/>
    </source>
</evidence>
<evidence type="ECO:0000256" key="7">
    <source>
        <dbReference type="RuleBase" id="RU004473"/>
    </source>
</evidence>
<evidence type="ECO:0000313" key="9">
    <source>
        <dbReference type="EMBL" id="CAG2158764.1"/>
    </source>
</evidence>
<evidence type="ECO:0000256" key="2">
    <source>
        <dbReference type="ARBA" id="ARBA00001911"/>
    </source>
</evidence>
<dbReference type="NCBIfam" id="TIGR01181">
    <property type="entry name" value="dTDP_gluc_dehyt"/>
    <property type="match status" value="1"/>
</dbReference>
<protein>
    <recommendedName>
        <fullName evidence="4 7">dTDP-glucose 4,6-dehydratase</fullName>
        <ecNumber evidence="4 7">4.2.1.46</ecNumber>
    </recommendedName>
</protein>
<evidence type="ECO:0000313" key="10">
    <source>
        <dbReference type="Proteomes" id="UP000672657"/>
    </source>
</evidence>
<dbReference type="EC" id="4.2.1.46" evidence="4 7"/>
<keyword evidence="10" id="KW-1185">Reference proteome</keyword>
<dbReference type="InterPro" id="IPR016040">
    <property type="entry name" value="NAD(P)-bd_dom"/>
</dbReference>
<evidence type="ECO:0000256" key="4">
    <source>
        <dbReference type="ARBA" id="ARBA00011990"/>
    </source>
</evidence>
<evidence type="ECO:0000256" key="5">
    <source>
        <dbReference type="ARBA" id="ARBA00023027"/>
    </source>
</evidence>
<sequence length="375" mass="41871">MLRLWGSEALTSLSRVSPREKKLSKVFVTGGAGFIGANFVLDWLAGGHGAVVNIDKLTYAGNLKTLASVADNADHVFSRTDINDRDALDRLFAEHKPVAVLHFAAESHVDRSIHGPAEFVQTNVVGTFTLLEATRQYWQALDASARSDFRFLHVSTDEVFGSLSPTDPQFSETTPYAPNSPYSASKAGSDHLVRAYYHTYGLPVLTTNCSNNYGQYQFPEKLIPLVITNALAGKPLPIYGDGQNVRDWLFVGDHCAAIRTVLEQGLPGETYNVGGWNEKTNLDVVHTICALLDELKPRVAGSYRDQITFVKDRPGHDRRYAIDARKLERELNWRPAETFETGMRKTVEWYLANPSWVADVTSGEYRKWVDEHYCA</sequence>
<dbReference type="GO" id="GO:0008460">
    <property type="term" value="F:dTDP-glucose 4,6-dehydratase activity"/>
    <property type="evidence" value="ECO:0007669"/>
    <property type="project" value="UniProtKB-EC"/>
</dbReference>
<comment type="catalytic activity">
    <reaction evidence="1 7">
        <text>dTDP-alpha-D-glucose = dTDP-4-dehydro-6-deoxy-alpha-D-glucose + H2O</text>
        <dbReference type="Rhea" id="RHEA:17221"/>
        <dbReference type="ChEBI" id="CHEBI:15377"/>
        <dbReference type="ChEBI" id="CHEBI:57477"/>
        <dbReference type="ChEBI" id="CHEBI:57649"/>
        <dbReference type="EC" id="4.2.1.46"/>
    </reaction>
</comment>
<comment type="cofactor">
    <cofactor evidence="2 7">
        <name>NAD(+)</name>
        <dbReference type="ChEBI" id="CHEBI:57540"/>
    </cofactor>
</comment>
<dbReference type="SUPFAM" id="SSF51735">
    <property type="entry name" value="NAD(P)-binding Rossmann-fold domains"/>
    <property type="match status" value="1"/>
</dbReference>